<dbReference type="GeneID" id="110792643"/>
<dbReference type="Gene3D" id="2.60.40.150">
    <property type="entry name" value="C2 domain"/>
    <property type="match status" value="1"/>
</dbReference>
<dbReference type="SMART" id="SM00239">
    <property type="entry name" value="C2"/>
    <property type="match status" value="1"/>
</dbReference>
<feature type="compositionally biased region" description="Basic and acidic residues" evidence="1">
    <location>
        <begin position="148"/>
        <end position="158"/>
    </location>
</feature>
<accession>A0A9R0IPG7</accession>
<evidence type="ECO:0000313" key="4">
    <source>
        <dbReference type="RefSeq" id="XP_021853152.1"/>
    </source>
</evidence>
<feature type="compositionally biased region" description="Low complexity" evidence="1">
    <location>
        <begin position="356"/>
        <end position="371"/>
    </location>
</feature>
<dbReference type="PANTHER" id="PTHR32246:SF143">
    <property type="entry name" value="CALCIUM-DEPENDENT LIPID-BINDING (CALB DOMAIN) FAMILY PROTEIN"/>
    <property type="match status" value="1"/>
</dbReference>
<feature type="region of interest" description="Disordered" evidence="1">
    <location>
        <begin position="337"/>
        <end position="371"/>
    </location>
</feature>
<dbReference type="Pfam" id="PF00168">
    <property type="entry name" value="C2"/>
    <property type="match status" value="1"/>
</dbReference>
<feature type="region of interest" description="Disordered" evidence="1">
    <location>
        <begin position="273"/>
        <end position="312"/>
    </location>
</feature>
<evidence type="ECO:0000256" key="1">
    <source>
        <dbReference type="SAM" id="MobiDB-lite"/>
    </source>
</evidence>
<evidence type="ECO:0000313" key="3">
    <source>
        <dbReference type="Proteomes" id="UP000813463"/>
    </source>
</evidence>
<protein>
    <recommendedName>
        <fullName evidence="2">C2 domain-containing protein</fullName>
    </recommendedName>
</protein>
<feature type="compositionally biased region" description="Basic residues" evidence="1">
    <location>
        <begin position="293"/>
        <end position="310"/>
    </location>
</feature>
<dbReference type="CDD" id="cd04051">
    <property type="entry name" value="C2_SRC2_like"/>
    <property type="match status" value="1"/>
</dbReference>
<dbReference type="SUPFAM" id="SSF49562">
    <property type="entry name" value="C2 domain (Calcium/lipid-binding domain, CaLB)"/>
    <property type="match status" value="1"/>
</dbReference>
<proteinExistence type="predicted"/>
<dbReference type="KEGG" id="soe:110792643"/>
<gene>
    <name evidence="4" type="primary">LOC110792643</name>
</gene>
<keyword evidence="3" id="KW-1185">Reference proteome</keyword>
<feature type="compositionally biased region" description="Gly residues" evidence="1">
    <location>
        <begin position="276"/>
        <end position="286"/>
    </location>
</feature>
<evidence type="ECO:0000259" key="2">
    <source>
        <dbReference type="PROSITE" id="PS50004"/>
    </source>
</evidence>
<reference evidence="3" key="1">
    <citation type="journal article" date="2021" name="Nat. Commun.">
        <title>Genomic analyses provide insights into spinach domestication and the genetic basis of agronomic traits.</title>
        <authorList>
            <person name="Cai X."/>
            <person name="Sun X."/>
            <person name="Xu C."/>
            <person name="Sun H."/>
            <person name="Wang X."/>
            <person name="Ge C."/>
            <person name="Zhang Z."/>
            <person name="Wang Q."/>
            <person name="Fei Z."/>
            <person name="Jiao C."/>
            <person name="Wang Q."/>
        </authorList>
    </citation>
    <scope>NUCLEOTIDE SEQUENCE [LARGE SCALE GENOMIC DNA]</scope>
    <source>
        <strain evidence="3">cv. Varoflay</strain>
    </source>
</reference>
<dbReference type="InterPro" id="IPR044750">
    <property type="entry name" value="C2_SRC2/BAP"/>
</dbReference>
<dbReference type="Proteomes" id="UP000813463">
    <property type="component" value="Chromosome 4"/>
</dbReference>
<feature type="region of interest" description="Disordered" evidence="1">
    <location>
        <begin position="142"/>
        <end position="201"/>
    </location>
</feature>
<dbReference type="InterPro" id="IPR000008">
    <property type="entry name" value="C2_dom"/>
</dbReference>
<sequence>MTELFQLLQINIISARDLATVSRSMNTYVVGWVHPERKLITRVDHKGNNCPEWNDRFIFRVTPDFLSSNSSKVEIEIYSQAWLRDNLVGSVRVSIASLLPTDGPIGSTRRTVDLQIRRPSGRPQGILNVVVSVLDGTRRSMPLSRVGIQDDKGTRPKPEGSSVLRRSKSERSWVAGADNESTQAPKPPEPGPGSSLGSSICNSDVGPSASVVAAAVARGLYTPNTTKARGRGNGGKAIINNDDEGDSILQWADEPSEDGIVTKIERWKMEMQKPNHGGGKGGGGQVAAGEGTRHKHKNPHPHLHPQHRRSKTDAGGRLFRCFGKAYGFEFTIVCGSNHANDKQNNKNGKKKLRPKTTTSDGDTDSQSYIIV</sequence>
<dbReference type="PROSITE" id="PS50004">
    <property type="entry name" value="C2"/>
    <property type="match status" value="1"/>
</dbReference>
<dbReference type="AlphaFoldDB" id="A0A9R0IPG7"/>
<dbReference type="PANTHER" id="PTHR32246">
    <property type="entry name" value="INGRESSION PROTEIN FIC1"/>
    <property type="match status" value="1"/>
</dbReference>
<organism evidence="3 4">
    <name type="scientific">Spinacia oleracea</name>
    <name type="common">Spinach</name>
    <dbReference type="NCBI Taxonomy" id="3562"/>
    <lineage>
        <taxon>Eukaryota</taxon>
        <taxon>Viridiplantae</taxon>
        <taxon>Streptophyta</taxon>
        <taxon>Embryophyta</taxon>
        <taxon>Tracheophyta</taxon>
        <taxon>Spermatophyta</taxon>
        <taxon>Magnoliopsida</taxon>
        <taxon>eudicotyledons</taxon>
        <taxon>Gunneridae</taxon>
        <taxon>Pentapetalae</taxon>
        <taxon>Caryophyllales</taxon>
        <taxon>Chenopodiaceae</taxon>
        <taxon>Chenopodioideae</taxon>
        <taxon>Anserineae</taxon>
        <taxon>Spinacia</taxon>
    </lineage>
</organism>
<name>A0A9R0IPG7_SPIOL</name>
<feature type="domain" description="C2" evidence="2">
    <location>
        <begin position="1"/>
        <end position="109"/>
    </location>
</feature>
<dbReference type="GO" id="GO:0006952">
    <property type="term" value="P:defense response"/>
    <property type="evidence" value="ECO:0007669"/>
    <property type="project" value="InterPro"/>
</dbReference>
<dbReference type="OrthoDB" id="1909968at2759"/>
<dbReference type="RefSeq" id="XP_021853152.1">
    <property type="nucleotide sequence ID" value="XM_021997460.2"/>
</dbReference>
<dbReference type="InterPro" id="IPR035892">
    <property type="entry name" value="C2_domain_sf"/>
</dbReference>
<reference evidence="4" key="2">
    <citation type="submission" date="2025-08" db="UniProtKB">
        <authorList>
            <consortium name="RefSeq"/>
        </authorList>
    </citation>
    <scope>IDENTIFICATION</scope>
    <source>
        <tissue evidence="4">Leaf</tissue>
    </source>
</reference>